<dbReference type="Pfam" id="PF01399">
    <property type="entry name" value="PCI"/>
    <property type="match status" value="1"/>
</dbReference>
<keyword evidence="11" id="KW-1185">Reference proteome</keyword>
<dbReference type="Pfam" id="PF22037">
    <property type="entry name" value="PSD13_N"/>
    <property type="match status" value="1"/>
</dbReference>
<dbReference type="InterPro" id="IPR000717">
    <property type="entry name" value="PCI_dom"/>
</dbReference>
<comment type="subunit">
    <text evidence="3">Component of the 19S proteasome regulatory particle complex. The 26S proteasome consists of a 20S core particle (CP) and two 19S regulatory subunits (RP). The regulatory particle is made of a lid composed of 9 subunits including PSMD13, a base containing 6 ATPases and few additional components.</text>
</comment>
<evidence type="ECO:0000256" key="5">
    <source>
        <dbReference type="ARBA" id="ARBA00022942"/>
    </source>
</evidence>
<dbReference type="InterPro" id="IPR036390">
    <property type="entry name" value="WH_DNA-bd_sf"/>
</dbReference>
<dbReference type="SMART" id="SM00088">
    <property type="entry name" value="PINT"/>
    <property type="match status" value="1"/>
</dbReference>
<evidence type="ECO:0000259" key="9">
    <source>
        <dbReference type="PROSITE" id="PS50250"/>
    </source>
</evidence>
<evidence type="ECO:0000313" key="10">
    <source>
        <dbReference type="EMBL" id="KAK6470451.1"/>
    </source>
</evidence>
<keyword evidence="5" id="KW-0647">Proteasome</keyword>
<evidence type="ECO:0000256" key="8">
    <source>
        <dbReference type="ARBA" id="ARBA00032323"/>
    </source>
</evidence>
<dbReference type="SUPFAM" id="SSF46785">
    <property type="entry name" value="Winged helix' DNA-binding domain"/>
    <property type="match status" value="1"/>
</dbReference>
<comment type="caution">
    <text evidence="10">The sequence shown here is derived from an EMBL/GenBank/DDBJ whole genome shotgun (WGS) entry which is preliminary data.</text>
</comment>
<dbReference type="EMBL" id="JAHFZB010000035">
    <property type="protein sequence ID" value="KAK6470451.1"/>
    <property type="molecule type" value="Genomic_DNA"/>
</dbReference>
<evidence type="ECO:0000256" key="4">
    <source>
        <dbReference type="ARBA" id="ARBA00015732"/>
    </source>
</evidence>
<dbReference type="InterPro" id="IPR054179">
    <property type="entry name" value="PSD13_N"/>
</dbReference>
<evidence type="ECO:0000256" key="3">
    <source>
        <dbReference type="ARBA" id="ARBA00011441"/>
    </source>
</evidence>
<evidence type="ECO:0000313" key="11">
    <source>
        <dbReference type="Proteomes" id="UP001369086"/>
    </source>
</evidence>
<evidence type="ECO:0000256" key="1">
    <source>
        <dbReference type="ARBA" id="ARBA00002362"/>
    </source>
</evidence>
<gene>
    <name evidence="10" type="ORF">HHUSO_G30664</name>
</gene>
<comment type="function">
    <text evidence="1">Component of the 26S proteasome, a multiprotein complex involved in the ATP-dependent degradation of ubiquitinated proteins. This complex plays a key role in the maintenance of protein homeostasis by removing misfolded or damaged proteins, which could impair cellular functions, and by removing proteins whose functions are no longer required. Therefore, the proteasome participates in numerous cellular processes, including cell cycle progression, apoptosis, or DNA damage repair.</text>
</comment>
<evidence type="ECO:0000256" key="2">
    <source>
        <dbReference type="ARBA" id="ARBA00006207"/>
    </source>
</evidence>
<organism evidence="10 11">
    <name type="scientific">Huso huso</name>
    <name type="common">Beluga</name>
    <name type="synonym">Acipenser huso</name>
    <dbReference type="NCBI Taxonomy" id="61971"/>
    <lineage>
        <taxon>Eukaryota</taxon>
        <taxon>Metazoa</taxon>
        <taxon>Chordata</taxon>
        <taxon>Craniata</taxon>
        <taxon>Vertebrata</taxon>
        <taxon>Euteleostomi</taxon>
        <taxon>Actinopterygii</taxon>
        <taxon>Chondrostei</taxon>
        <taxon>Acipenseriformes</taxon>
        <taxon>Acipenseridae</taxon>
        <taxon>Huso</taxon>
    </lineage>
</organism>
<evidence type="ECO:0000256" key="6">
    <source>
        <dbReference type="ARBA" id="ARBA00029749"/>
    </source>
</evidence>
<name>A0ABR0YDG5_HUSHU</name>
<reference evidence="10 11" key="1">
    <citation type="submission" date="2021-05" db="EMBL/GenBank/DDBJ databases">
        <authorList>
            <person name="Zahm M."/>
            <person name="Klopp C."/>
            <person name="Cabau C."/>
            <person name="Kuhl H."/>
            <person name="Suciu R."/>
            <person name="Ciorpac M."/>
            <person name="Holostenco D."/>
            <person name="Gessner J."/>
            <person name="Wuertz S."/>
            <person name="Hohne C."/>
            <person name="Stock M."/>
            <person name="Gislard M."/>
            <person name="Lluch J."/>
            <person name="Milhes M."/>
            <person name="Lampietro C."/>
            <person name="Lopez Roques C."/>
            <person name="Donnadieu C."/>
            <person name="Du K."/>
            <person name="Schartl M."/>
            <person name="Guiguen Y."/>
        </authorList>
    </citation>
    <scope>NUCLEOTIDE SEQUENCE [LARGE SCALE GENOMIC DNA]</scope>
    <source>
        <strain evidence="10">Hh-F2</strain>
        <tissue evidence="10">Blood</tissue>
    </source>
</reference>
<accession>A0ABR0YDG5</accession>
<feature type="domain" description="PCI" evidence="9">
    <location>
        <begin position="197"/>
        <end position="364"/>
    </location>
</feature>
<evidence type="ECO:0000256" key="7">
    <source>
        <dbReference type="ARBA" id="ARBA00031303"/>
    </source>
</evidence>
<dbReference type="PANTHER" id="PTHR10539">
    <property type="entry name" value="26S PROTEASOME NON-ATPASE REGULATORY SUBUNIT 13"/>
    <property type="match status" value="1"/>
</dbReference>
<dbReference type="PANTHER" id="PTHR10539:SF0">
    <property type="entry name" value="26S PROTEASOME NON-ATPASE REGULATORY SUBUNIT 13"/>
    <property type="match status" value="1"/>
</dbReference>
<dbReference type="PROSITE" id="PS50250">
    <property type="entry name" value="PCI"/>
    <property type="match status" value="1"/>
</dbReference>
<dbReference type="InterPro" id="IPR035298">
    <property type="entry name" value="PSMD13"/>
</dbReference>
<comment type="similarity">
    <text evidence="2">Belongs to the proteasome subunit S11 family.</text>
</comment>
<proteinExistence type="inferred from homology"/>
<sequence>MLLAVACTETHARLMSCLQTSFAMAGSDVVGYLRQQQERYGSTEGERWGNMETMYSKRLWHQLTLELLDLVQSPAFATEDRIIKLYENFISDFEHRINPLSLVEIILLAVRQYSDPESSLKLLEKTKEKVKSNDEAEILCRTAIAAINLKTGDHPAAKQTLDEVRVMLDKLPGVTSLHSRFYDTSSSYYQVMGEHASYYREALRYLGCIDLAELSVDAQQQKAFTLGLAALLGEGIYNFGELLMHPILESLRSTDNRWLIDTLYAFNSGDVEAFFILKGCWDSQTDLAANESKLKEKLQLLCLMEMVFTRPAHHRQITFQEISSQAKLPVNKVELLVMKALSNGLVKGSIDEVDSKVHMTWVQPRVMDLKQVSGMKDRLEIWCEDIRKTSLLVESHAHEVLG</sequence>
<dbReference type="Proteomes" id="UP001369086">
    <property type="component" value="Unassembled WGS sequence"/>
</dbReference>
<protein>
    <recommendedName>
        <fullName evidence="4">26S proteasome non-ATPase regulatory subunit 13</fullName>
    </recommendedName>
    <alternativeName>
        <fullName evidence="6">26S proteasome regulatory subunit RPN9</fullName>
    </alternativeName>
    <alternativeName>
        <fullName evidence="8">26S proteasome regulatory subunit S11</fullName>
    </alternativeName>
    <alternativeName>
        <fullName evidence="7">26S proteasome regulatory subunit p40.5</fullName>
    </alternativeName>
</protein>